<gene>
    <name evidence="1" type="ORF">EVOR1521_LOCUS31436</name>
</gene>
<proteinExistence type="predicted"/>
<accession>A0AA36JSW9</accession>
<feature type="non-terminal residue" evidence="1">
    <location>
        <position position="94"/>
    </location>
</feature>
<keyword evidence="2" id="KW-1185">Reference proteome</keyword>
<dbReference type="Proteomes" id="UP001178507">
    <property type="component" value="Unassembled WGS sequence"/>
</dbReference>
<evidence type="ECO:0000313" key="1">
    <source>
        <dbReference type="EMBL" id="CAJ1410656.1"/>
    </source>
</evidence>
<protein>
    <submittedName>
        <fullName evidence="1">Uncharacterized protein</fullName>
    </submittedName>
</protein>
<name>A0AA36JSW9_9DINO</name>
<dbReference type="AlphaFoldDB" id="A0AA36JSW9"/>
<comment type="caution">
    <text evidence="1">The sequence shown here is derived from an EMBL/GenBank/DDBJ whole genome shotgun (WGS) entry which is preliminary data.</text>
</comment>
<reference evidence="1" key="1">
    <citation type="submission" date="2023-08" db="EMBL/GenBank/DDBJ databases">
        <authorList>
            <person name="Chen Y."/>
            <person name="Shah S."/>
            <person name="Dougan E. K."/>
            <person name="Thang M."/>
            <person name="Chan C."/>
        </authorList>
    </citation>
    <scope>NUCLEOTIDE SEQUENCE</scope>
</reference>
<organism evidence="1 2">
    <name type="scientific">Effrenium voratum</name>
    <dbReference type="NCBI Taxonomy" id="2562239"/>
    <lineage>
        <taxon>Eukaryota</taxon>
        <taxon>Sar</taxon>
        <taxon>Alveolata</taxon>
        <taxon>Dinophyceae</taxon>
        <taxon>Suessiales</taxon>
        <taxon>Symbiodiniaceae</taxon>
        <taxon>Effrenium</taxon>
    </lineage>
</organism>
<sequence length="94" mass="10810">MLRSAFEGRAPVLLFDYHPAEREMDPDRVVATYEARSRTPAFCHATCVHRYNAVLNSFRQAGLPEVSAEDKWTLLWGGTPRPESLREFLPFQKT</sequence>
<dbReference type="EMBL" id="CAUJNA010003831">
    <property type="protein sequence ID" value="CAJ1410656.1"/>
    <property type="molecule type" value="Genomic_DNA"/>
</dbReference>
<evidence type="ECO:0000313" key="2">
    <source>
        <dbReference type="Proteomes" id="UP001178507"/>
    </source>
</evidence>